<evidence type="ECO:0000256" key="1">
    <source>
        <dbReference type="ARBA" id="ARBA00007102"/>
    </source>
</evidence>
<dbReference type="GO" id="GO:0003735">
    <property type="term" value="F:structural constituent of ribosome"/>
    <property type="evidence" value="ECO:0007669"/>
    <property type="project" value="InterPro"/>
</dbReference>
<dbReference type="eggNOG" id="COG0051">
    <property type="taxonomic scope" value="Bacteria"/>
</dbReference>
<accession>B7AWT7</accession>
<dbReference type="Gene3D" id="3.30.70.600">
    <property type="entry name" value="Ribosomal protein S10 domain"/>
    <property type="match status" value="1"/>
</dbReference>
<dbReference type="PROSITE" id="PS00361">
    <property type="entry name" value="RIBOSOMAL_S10"/>
    <property type="match status" value="1"/>
</dbReference>
<dbReference type="PANTHER" id="PTHR11700">
    <property type="entry name" value="30S RIBOSOMAL PROTEIN S10 FAMILY MEMBER"/>
    <property type="match status" value="1"/>
</dbReference>
<name>B7AWT7_9FIRM</name>
<dbReference type="STRING" id="483218.BACPEC_03187"/>
<evidence type="ECO:0000256" key="4">
    <source>
        <dbReference type="HAMAP-Rule" id="MF_00508"/>
    </source>
</evidence>
<dbReference type="Proteomes" id="UP000003136">
    <property type="component" value="Unassembled WGS sequence"/>
</dbReference>
<comment type="similarity">
    <text evidence="1 4">Belongs to the universal ribosomal protein uS10 family.</text>
</comment>
<dbReference type="SUPFAM" id="SSF54999">
    <property type="entry name" value="Ribosomal protein S10"/>
    <property type="match status" value="1"/>
</dbReference>
<keyword evidence="3 4" id="KW-0687">Ribonucleoprotein</keyword>
<dbReference type="InterPro" id="IPR001848">
    <property type="entry name" value="Ribosomal_uS10"/>
</dbReference>
<evidence type="ECO:0000313" key="7">
    <source>
        <dbReference type="Proteomes" id="UP000003136"/>
    </source>
</evidence>
<dbReference type="Pfam" id="PF00338">
    <property type="entry name" value="Ribosomal_S10"/>
    <property type="match status" value="1"/>
</dbReference>
<dbReference type="InterPro" id="IPR027486">
    <property type="entry name" value="Ribosomal_uS10_dom"/>
</dbReference>
<gene>
    <name evidence="4" type="primary">rpsJ</name>
    <name evidence="6" type="ORF">BACPEC_03187</name>
</gene>
<dbReference type="InterPro" id="IPR018268">
    <property type="entry name" value="Ribosomal_uS10_CS"/>
</dbReference>
<dbReference type="SMART" id="SM01403">
    <property type="entry name" value="Ribosomal_S10"/>
    <property type="match status" value="1"/>
</dbReference>
<feature type="domain" description="Small ribosomal subunit protein uS10" evidence="5">
    <location>
        <begin position="73"/>
        <end position="167"/>
    </location>
</feature>
<reference evidence="6 7" key="1">
    <citation type="submission" date="2008-11" db="EMBL/GenBank/DDBJ databases">
        <title>Draft genome sequence of Bacteroides pectinophilus (ATCC 43243).</title>
        <authorList>
            <person name="Sudarsanam P."/>
            <person name="Ley R."/>
            <person name="Guruge J."/>
            <person name="Turnbaugh P.J."/>
            <person name="Mahowald M."/>
            <person name="Liep D."/>
            <person name="Gordon J."/>
        </authorList>
    </citation>
    <scope>NUCLEOTIDE SEQUENCE [LARGE SCALE GENOMIC DNA]</scope>
    <source>
        <strain evidence="6 7">ATCC 43243</strain>
    </source>
</reference>
<dbReference type="NCBIfam" id="TIGR01049">
    <property type="entry name" value="rpsJ_bact"/>
    <property type="match status" value="1"/>
</dbReference>
<dbReference type="GO" id="GO:0000049">
    <property type="term" value="F:tRNA binding"/>
    <property type="evidence" value="ECO:0007669"/>
    <property type="project" value="UniProtKB-UniRule"/>
</dbReference>
<dbReference type="AlphaFoldDB" id="B7AWT7"/>
<dbReference type="EMBL" id="ABVQ01000037">
    <property type="protein sequence ID" value="EEC56678.1"/>
    <property type="molecule type" value="Genomic_DNA"/>
</dbReference>
<comment type="caution">
    <text evidence="6">The sequence shown here is derived from an EMBL/GenBank/DDBJ whole genome shotgun (WGS) entry which is preliminary data.</text>
</comment>
<evidence type="ECO:0000259" key="5">
    <source>
        <dbReference type="SMART" id="SM01403"/>
    </source>
</evidence>
<dbReference type="GO" id="GO:1990904">
    <property type="term" value="C:ribonucleoprotein complex"/>
    <property type="evidence" value="ECO:0007669"/>
    <property type="project" value="UniProtKB-KW"/>
</dbReference>
<dbReference type="FunFam" id="3.30.70.600:FF:000003">
    <property type="entry name" value="30S ribosomal protein S10"/>
    <property type="match status" value="1"/>
</dbReference>
<proteinExistence type="inferred from homology"/>
<sequence length="169" mass="19316">MSKTDTTHRFQQNGDKSLYRISSVNYTEMTARVIMSMIVHDTRGGVYSHRLSYLSSEVRKGGDFFIMANQVMRITLKAYDHQLIDQSAKKIIETVKKTGAQVSGPVPLPTKKEVVTILRAVHKYKDSREQFEQRTHKRLIDILTPSQKTVDALSKLEMPAGVYINIKMK</sequence>
<evidence type="ECO:0000256" key="3">
    <source>
        <dbReference type="ARBA" id="ARBA00023274"/>
    </source>
</evidence>
<dbReference type="HAMAP" id="MF_00508">
    <property type="entry name" value="Ribosomal_uS10"/>
    <property type="match status" value="1"/>
</dbReference>
<keyword evidence="7" id="KW-1185">Reference proteome</keyword>
<dbReference type="GO" id="GO:0006412">
    <property type="term" value="P:translation"/>
    <property type="evidence" value="ECO:0007669"/>
    <property type="project" value="UniProtKB-UniRule"/>
</dbReference>
<reference evidence="6 7" key="2">
    <citation type="submission" date="2008-11" db="EMBL/GenBank/DDBJ databases">
        <authorList>
            <person name="Fulton L."/>
            <person name="Clifton S."/>
            <person name="Fulton B."/>
            <person name="Xu J."/>
            <person name="Minx P."/>
            <person name="Pepin K.H."/>
            <person name="Johnson M."/>
            <person name="Bhonagiri V."/>
            <person name="Nash W.E."/>
            <person name="Mardis E.R."/>
            <person name="Wilson R.K."/>
        </authorList>
    </citation>
    <scope>NUCLEOTIDE SEQUENCE [LARGE SCALE GENOMIC DNA]</scope>
    <source>
        <strain evidence="6 7">ATCC 43243</strain>
    </source>
</reference>
<comment type="function">
    <text evidence="4">Involved in the binding of tRNA to the ribosomes.</text>
</comment>
<dbReference type="InterPro" id="IPR036838">
    <property type="entry name" value="Ribosomal_uS10_dom_sf"/>
</dbReference>
<dbReference type="GO" id="GO:0005840">
    <property type="term" value="C:ribosome"/>
    <property type="evidence" value="ECO:0007669"/>
    <property type="project" value="UniProtKB-KW"/>
</dbReference>
<evidence type="ECO:0000256" key="2">
    <source>
        <dbReference type="ARBA" id="ARBA00022980"/>
    </source>
</evidence>
<dbReference type="PRINTS" id="PR00971">
    <property type="entry name" value="RIBOSOMALS10"/>
</dbReference>
<organism evidence="6 7">
    <name type="scientific">[Bacteroides] pectinophilus ATCC 43243</name>
    <dbReference type="NCBI Taxonomy" id="483218"/>
    <lineage>
        <taxon>Bacteria</taxon>
        <taxon>Bacillati</taxon>
        <taxon>Bacillota</taxon>
        <taxon>Clostridia</taxon>
        <taxon>Eubacteriales</taxon>
    </lineage>
</organism>
<evidence type="ECO:0000313" key="6">
    <source>
        <dbReference type="EMBL" id="EEC56678.1"/>
    </source>
</evidence>
<dbReference type="HOGENOM" id="CLU_122625_1_1_9"/>
<comment type="subunit">
    <text evidence="4">Part of the 30S ribosomal subunit.</text>
</comment>
<protein>
    <recommendedName>
        <fullName evidence="4">Small ribosomal subunit protein uS10</fullName>
    </recommendedName>
</protein>
<dbReference type="NCBIfam" id="NF001861">
    <property type="entry name" value="PRK00596.1"/>
    <property type="match status" value="1"/>
</dbReference>
<keyword evidence="2 4" id="KW-0689">Ribosomal protein</keyword>